<accession>A0A2W7CMS8</accession>
<dbReference type="Proteomes" id="UP000248616">
    <property type="component" value="Unassembled WGS sequence"/>
</dbReference>
<comment type="caution">
    <text evidence="5">The sequence shown here is derived from an EMBL/GenBank/DDBJ whole genome shotgun (WGS) entry which is preliminary data.</text>
</comment>
<gene>
    <name evidence="5" type="ORF">B5V02_28860</name>
</gene>
<feature type="domain" description="Nudix hydrolase" evidence="4">
    <location>
        <begin position="20"/>
        <end position="154"/>
    </location>
</feature>
<dbReference type="SUPFAM" id="SSF55811">
    <property type="entry name" value="Nudix"/>
    <property type="match status" value="1"/>
</dbReference>
<dbReference type="PROSITE" id="PS51462">
    <property type="entry name" value="NUDIX"/>
    <property type="match status" value="1"/>
</dbReference>
<comment type="cofactor">
    <cofactor evidence="1">
        <name>Mg(2+)</name>
        <dbReference type="ChEBI" id="CHEBI:18420"/>
    </cofactor>
</comment>
<dbReference type="Pfam" id="PF00293">
    <property type="entry name" value="NUDIX"/>
    <property type="match status" value="1"/>
</dbReference>
<dbReference type="GO" id="GO:0016787">
    <property type="term" value="F:hydrolase activity"/>
    <property type="evidence" value="ECO:0007669"/>
    <property type="project" value="UniProtKB-KW"/>
</dbReference>
<evidence type="ECO:0000259" key="4">
    <source>
        <dbReference type="PROSITE" id="PS51462"/>
    </source>
</evidence>
<dbReference type="PROSITE" id="PS00893">
    <property type="entry name" value="NUDIX_BOX"/>
    <property type="match status" value="1"/>
</dbReference>
<dbReference type="InterPro" id="IPR020476">
    <property type="entry name" value="Nudix_hydrolase"/>
</dbReference>
<dbReference type="EMBL" id="MZXV01000062">
    <property type="protein sequence ID" value="PZV35079.1"/>
    <property type="molecule type" value="Genomic_DNA"/>
</dbReference>
<keyword evidence="6" id="KW-1185">Reference proteome</keyword>
<dbReference type="PRINTS" id="PR00502">
    <property type="entry name" value="NUDIXFAMILY"/>
</dbReference>
<evidence type="ECO:0000313" key="5">
    <source>
        <dbReference type="EMBL" id="PZV35079.1"/>
    </source>
</evidence>
<evidence type="ECO:0000313" key="6">
    <source>
        <dbReference type="Proteomes" id="UP000248616"/>
    </source>
</evidence>
<protein>
    <recommendedName>
        <fullName evidence="4">Nudix hydrolase domain-containing protein</fullName>
    </recommendedName>
</protein>
<proteinExistence type="inferred from homology"/>
<organism evidence="5 6">
    <name type="scientific">Mesorhizobium kowhaii</name>
    <dbReference type="NCBI Taxonomy" id="1300272"/>
    <lineage>
        <taxon>Bacteria</taxon>
        <taxon>Pseudomonadati</taxon>
        <taxon>Pseudomonadota</taxon>
        <taxon>Alphaproteobacteria</taxon>
        <taxon>Hyphomicrobiales</taxon>
        <taxon>Phyllobacteriaceae</taxon>
        <taxon>Mesorhizobium</taxon>
    </lineage>
</organism>
<dbReference type="InterPro" id="IPR000086">
    <property type="entry name" value="NUDIX_hydrolase_dom"/>
</dbReference>
<dbReference type="RefSeq" id="WP_111547456.1">
    <property type="nucleotide sequence ID" value="NZ_MZXV01000062.1"/>
</dbReference>
<dbReference type="AlphaFoldDB" id="A0A2W7CMS8"/>
<dbReference type="InterPro" id="IPR015797">
    <property type="entry name" value="NUDIX_hydrolase-like_dom_sf"/>
</dbReference>
<evidence type="ECO:0000256" key="3">
    <source>
        <dbReference type="RuleBase" id="RU003476"/>
    </source>
</evidence>
<sequence length="161" mass="17900">MSFADSYLGQLRALIGDRLVLMPGARIVIERADGCILLQKRTDFGLWGLPGGNAEEGEGLETVVIREVLEETGLIVSDVEPFGFGCDPHYETFQFPNGDRAQFFALMFYTRSFEGEPAVTDDESSAVGWFTPDGLPEMLPNMARSIDAYLRFKTTGKFQMI</sequence>
<reference evidence="6" key="1">
    <citation type="submission" date="2017-03" db="EMBL/GenBank/DDBJ databases">
        <authorList>
            <person name="Safronova V.I."/>
            <person name="Sazanova A.L."/>
            <person name="Chirak E.R."/>
        </authorList>
    </citation>
    <scope>NUCLEOTIDE SEQUENCE [LARGE SCALE GENOMIC DNA]</scope>
    <source>
        <strain evidence="6">Ach-343</strain>
    </source>
</reference>
<dbReference type="Gene3D" id="3.90.79.10">
    <property type="entry name" value="Nucleoside Triphosphate Pyrophosphohydrolase"/>
    <property type="match status" value="1"/>
</dbReference>
<keyword evidence="2 3" id="KW-0378">Hydrolase</keyword>
<dbReference type="OrthoDB" id="9761969at2"/>
<evidence type="ECO:0000256" key="1">
    <source>
        <dbReference type="ARBA" id="ARBA00001946"/>
    </source>
</evidence>
<name>A0A2W7CMS8_9HYPH</name>
<dbReference type="PANTHER" id="PTHR43046">
    <property type="entry name" value="GDP-MANNOSE MANNOSYL HYDROLASE"/>
    <property type="match status" value="1"/>
</dbReference>
<dbReference type="PANTHER" id="PTHR43046:SF2">
    <property type="entry name" value="8-OXO-DGTP DIPHOSPHATASE-RELATED"/>
    <property type="match status" value="1"/>
</dbReference>
<evidence type="ECO:0000256" key="2">
    <source>
        <dbReference type="ARBA" id="ARBA00022801"/>
    </source>
</evidence>
<dbReference type="InterPro" id="IPR020084">
    <property type="entry name" value="NUDIX_hydrolase_CS"/>
</dbReference>
<comment type="similarity">
    <text evidence="3">Belongs to the Nudix hydrolase family.</text>
</comment>